<evidence type="ECO:0000313" key="8">
    <source>
        <dbReference type="EMBL" id="MBF4163072.1"/>
    </source>
</evidence>
<gene>
    <name evidence="8" type="ORF">ISG29_15360</name>
</gene>
<evidence type="ECO:0000256" key="2">
    <source>
        <dbReference type="ARBA" id="ARBA00013194"/>
    </source>
</evidence>
<comment type="catalytic activity">
    <reaction evidence="1 5">
        <text>[protein]-peptidylproline (omega=180) = [protein]-peptidylproline (omega=0)</text>
        <dbReference type="Rhea" id="RHEA:16237"/>
        <dbReference type="Rhea" id="RHEA-COMP:10747"/>
        <dbReference type="Rhea" id="RHEA-COMP:10748"/>
        <dbReference type="ChEBI" id="CHEBI:83833"/>
        <dbReference type="ChEBI" id="CHEBI:83834"/>
        <dbReference type="EC" id="5.2.1.8"/>
    </reaction>
</comment>
<evidence type="ECO:0000313" key="9">
    <source>
        <dbReference type="Proteomes" id="UP000656804"/>
    </source>
</evidence>
<evidence type="ECO:0000256" key="3">
    <source>
        <dbReference type="ARBA" id="ARBA00023110"/>
    </source>
</evidence>
<reference evidence="8" key="1">
    <citation type="submission" date="2020-11" db="EMBL/GenBank/DDBJ databases">
        <title>Nocardioides sp. CBS4Y-1, whole genome shotgun sequence.</title>
        <authorList>
            <person name="Tuo L."/>
        </authorList>
    </citation>
    <scope>NUCLEOTIDE SEQUENCE</scope>
    <source>
        <strain evidence="8">CBS4Y-1</strain>
    </source>
</reference>
<dbReference type="AlphaFoldDB" id="A0A930Y8G1"/>
<dbReference type="EMBL" id="JADIVZ010000009">
    <property type="protein sequence ID" value="MBF4163072.1"/>
    <property type="molecule type" value="Genomic_DNA"/>
</dbReference>
<evidence type="ECO:0000259" key="7">
    <source>
        <dbReference type="PROSITE" id="PS50059"/>
    </source>
</evidence>
<dbReference type="PANTHER" id="PTHR45779:SF7">
    <property type="entry name" value="PEPTIDYLPROLYL ISOMERASE"/>
    <property type="match status" value="1"/>
</dbReference>
<evidence type="ECO:0000256" key="6">
    <source>
        <dbReference type="SAM" id="SignalP"/>
    </source>
</evidence>
<proteinExistence type="predicted"/>
<dbReference type="InterPro" id="IPR001179">
    <property type="entry name" value="PPIase_FKBP_dom"/>
</dbReference>
<feature type="domain" description="PPIase FKBP-type" evidence="7">
    <location>
        <begin position="226"/>
        <end position="315"/>
    </location>
</feature>
<dbReference type="Gene3D" id="3.10.50.40">
    <property type="match status" value="2"/>
</dbReference>
<name>A0A930Y8G1_9ACTN</name>
<keyword evidence="4 5" id="KW-0413">Isomerase</keyword>
<evidence type="ECO:0000256" key="5">
    <source>
        <dbReference type="PROSITE-ProRule" id="PRU00277"/>
    </source>
</evidence>
<organism evidence="8 9">
    <name type="scientific">Nocardioides acrostichi</name>
    <dbReference type="NCBI Taxonomy" id="2784339"/>
    <lineage>
        <taxon>Bacteria</taxon>
        <taxon>Bacillati</taxon>
        <taxon>Actinomycetota</taxon>
        <taxon>Actinomycetes</taxon>
        <taxon>Propionibacteriales</taxon>
        <taxon>Nocardioidaceae</taxon>
        <taxon>Nocardioides</taxon>
    </lineage>
</organism>
<dbReference type="Pfam" id="PF00254">
    <property type="entry name" value="FKBP_C"/>
    <property type="match status" value="1"/>
</dbReference>
<dbReference type="InterPro" id="IPR044609">
    <property type="entry name" value="FKBP2/11"/>
</dbReference>
<feature type="chain" id="PRO_5038971288" description="peptidylprolyl isomerase" evidence="6">
    <location>
        <begin position="27"/>
        <end position="334"/>
    </location>
</feature>
<sequence length="334" mass="34426">MTPRHPRRALALLAAPLLLATGLAGCGGSDDAESSAAIGGATVTGEVGVVPKVDWGKDFTASEDVESTTLVPGSGPEVTKDSDVMVQYWIGNGYTQEKAISTYGEKPEVLDLSSSEVPEALTKPLMGVKVGSRVAATVTADALFGDVGNAQLGISNHDPLLMVFDVLGPYEVGVPFSEEGTGFAPDLVLDDDGNPTAMRFKGRPAPTGKLQVDTLVNGGGEKVQAGDFVEVNYVGEVYAKPKPFDSSFDSQPLVASLAQGGVIQGWVKGLVGQTVGSRVWLAIPPSLGYGAQGNSDAKIKGTDTIYFVIDILGRAPQAAADDATEPSGSASPTE</sequence>
<comment type="caution">
    <text evidence="8">The sequence shown here is derived from an EMBL/GenBank/DDBJ whole genome shotgun (WGS) entry which is preliminary data.</text>
</comment>
<dbReference type="Proteomes" id="UP000656804">
    <property type="component" value="Unassembled WGS sequence"/>
</dbReference>
<accession>A0A930Y8G1</accession>
<feature type="signal peptide" evidence="6">
    <location>
        <begin position="1"/>
        <end position="26"/>
    </location>
</feature>
<dbReference type="PANTHER" id="PTHR45779">
    <property type="entry name" value="PEPTIDYLPROLYL ISOMERASE"/>
    <property type="match status" value="1"/>
</dbReference>
<dbReference type="PROSITE" id="PS50059">
    <property type="entry name" value="FKBP_PPIASE"/>
    <property type="match status" value="1"/>
</dbReference>
<protein>
    <recommendedName>
        <fullName evidence="2 5">peptidylprolyl isomerase</fullName>
        <ecNumber evidence="2 5">5.2.1.8</ecNumber>
    </recommendedName>
</protein>
<keyword evidence="6" id="KW-0732">Signal</keyword>
<dbReference type="GO" id="GO:0003755">
    <property type="term" value="F:peptidyl-prolyl cis-trans isomerase activity"/>
    <property type="evidence" value="ECO:0007669"/>
    <property type="project" value="UniProtKB-KW"/>
</dbReference>
<evidence type="ECO:0000256" key="4">
    <source>
        <dbReference type="ARBA" id="ARBA00023235"/>
    </source>
</evidence>
<dbReference type="RefSeq" id="WP_194504332.1">
    <property type="nucleotide sequence ID" value="NZ_JADIVZ010000009.1"/>
</dbReference>
<dbReference type="PROSITE" id="PS51257">
    <property type="entry name" value="PROKAR_LIPOPROTEIN"/>
    <property type="match status" value="1"/>
</dbReference>
<keyword evidence="9" id="KW-1185">Reference proteome</keyword>
<keyword evidence="3 5" id="KW-0697">Rotamase</keyword>
<evidence type="ECO:0000256" key="1">
    <source>
        <dbReference type="ARBA" id="ARBA00000971"/>
    </source>
</evidence>
<dbReference type="InterPro" id="IPR046357">
    <property type="entry name" value="PPIase_dom_sf"/>
</dbReference>
<dbReference type="SUPFAM" id="SSF54534">
    <property type="entry name" value="FKBP-like"/>
    <property type="match status" value="2"/>
</dbReference>
<dbReference type="EC" id="5.2.1.8" evidence="2 5"/>